<comment type="caution">
    <text evidence="5">The sequence shown here is derived from an EMBL/GenBank/DDBJ whole genome shotgun (WGS) entry which is preliminary data.</text>
</comment>
<dbReference type="SMART" id="SM00418">
    <property type="entry name" value="HTH_ARSR"/>
    <property type="match status" value="1"/>
</dbReference>
<evidence type="ECO:0000256" key="3">
    <source>
        <dbReference type="ARBA" id="ARBA00023163"/>
    </source>
</evidence>
<dbReference type="Proteomes" id="UP001246244">
    <property type="component" value="Unassembled WGS sequence"/>
</dbReference>
<dbReference type="PANTHER" id="PTHR33154:SF18">
    <property type="entry name" value="ARSENICAL RESISTANCE OPERON REPRESSOR"/>
    <property type="match status" value="1"/>
</dbReference>
<feature type="domain" description="HTH arsR-type" evidence="4">
    <location>
        <begin position="9"/>
        <end position="103"/>
    </location>
</feature>
<dbReference type="EMBL" id="JAVKPK010000033">
    <property type="protein sequence ID" value="MDR7665967.1"/>
    <property type="molecule type" value="Genomic_DNA"/>
</dbReference>
<organism evidence="5 6">
    <name type="scientific">Methanosarcina baikalica</name>
    <dbReference type="NCBI Taxonomy" id="3073890"/>
    <lineage>
        <taxon>Archaea</taxon>
        <taxon>Methanobacteriati</taxon>
        <taxon>Methanobacteriota</taxon>
        <taxon>Stenosarchaea group</taxon>
        <taxon>Methanomicrobia</taxon>
        <taxon>Methanosarcinales</taxon>
        <taxon>Methanosarcinaceae</taxon>
        <taxon>Methanosarcina</taxon>
    </lineage>
</organism>
<name>A0ABU2D2B1_9EURY</name>
<keyword evidence="6" id="KW-1185">Reference proteome</keyword>
<accession>A0ABU2D2B1</accession>
<dbReference type="InterPro" id="IPR051081">
    <property type="entry name" value="HTH_MetalResp_TranReg"/>
</dbReference>
<gene>
    <name evidence="5" type="ORF">RG963_09310</name>
</gene>
<reference evidence="6" key="1">
    <citation type="submission" date="2023-07" db="EMBL/GenBank/DDBJ databases">
        <title>Whole-genome sequencing of a new Methanosarcina sp. Z-7115.</title>
        <authorList>
            <person name="Zhilina T.N."/>
            <person name="Merkel A.Y."/>
        </authorList>
    </citation>
    <scope>NUCLEOTIDE SEQUENCE [LARGE SCALE GENOMIC DNA]</scope>
    <source>
        <strain evidence="6">Z-7115</strain>
    </source>
</reference>
<dbReference type="Pfam" id="PF01022">
    <property type="entry name" value="HTH_5"/>
    <property type="match status" value="1"/>
</dbReference>
<evidence type="ECO:0000313" key="6">
    <source>
        <dbReference type="Proteomes" id="UP001246244"/>
    </source>
</evidence>
<sequence>MSIIAYIHIRALISVDIVSIFKSLADENRIRILNLLRNGELCVCDIEAVLGVKQSNASRHLNKLKMAEIIVSEKKSQWVYYRLNNTIFSKFPFLLIIIEDEIGKISVCKDDLMLLKKFKASGKSCDSVIK</sequence>
<evidence type="ECO:0000256" key="1">
    <source>
        <dbReference type="ARBA" id="ARBA00023015"/>
    </source>
</evidence>
<keyword evidence="2" id="KW-0238">DNA-binding</keyword>
<dbReference type="CDD" id="cd00090">
    <property type="entry name" value="HTH_ARSR"/>
    <property type="match status" value="1"/>
</dbReference>
<protein>
    <submittedName>
        <fullName evidence="5">Metalloregulator ArsR/SmtB family transcription factor</fullName>
    </submittedName>
</protein>
<dbReference type="InterPro" id="IPR011991">
    <property type="entry name" value="ArsR-like_HTH"/>
</dbReference>
<evidence type="ECO:0000256" key="2">
    <source>
        <dbReference type="ARBA" id="ARBA00023125"/>
    </source>
</evidence>
<dbReference type="PANTHER" id="PTHR33154">
    <property type="entry name" value="TRANSCRIPTIONAL REGULATOR, ARSR FAMILY"/>
    <property type="match status" value="1"/>
</dbReference>
<dbReference type="InterPro" id="IPR036390">
    <property type="entry name" value="WH_DNA-bd_sf"/>
</dbReference>
<dbReference type="Gene3D" id="1.10.10.10">
    <property type="entry name" value="Winged helix-like DNA-binding domain superfamily/Winged helix DNA-binding domain"/>
    <property type="match status" value="1"/>
</dbReference>
<dbReference type="PRINTS" id="PR00778">
    <property type="entry name" value="HTHARSR"/>
</dbReference>
<dbReference type="InterPro" id="IPR001845">
    <property type="entry name" value="HTH_ArsR_DNA-bd_dom"/>
</dbReference>
<dbReference type="NCBIfam" id="NF033788">
    <property type="entry name" value="HTH_metalloreg"/>
    <property type="match status" value="1"/>
</dbReference>
<evidence type="ECO:0000313" key="5">
    <source>
        <dbReference type="EMBL" id="MDR7665967.1"/>
    </source>
</evidence>
<proteinExistence type="predicted"/>
<dbReference type="PROSITE" id="PS50987">
    <property type="entry name" value="HTH_ARSR_2"/>
    <property type="match status" value="1"/>
</dbReference>
<keyword evidence="3" id="KW-0804">Transcription</keyword>
<dbReference type="InterPro" id="IPR036388">
    <property type="entry name" value="WH-like_DNA-bd_sf"/>
</dbReference>
<evidence type="ECO:0000259" key="4">
    <source>
        <dbReference type="PROSITE" id="PS50987"/>
    </source>
</evidence>
<keyword evidence="1" id="KW-0805">Transcription regulation</keyword>
<dbReference type="SUPFAM" id="SSF46785">
    <property type="entry name" value="Winged helix' DNA-binding domain"/>
    <property type="match status" value="1"/>
</dbReference>
<dbReference type="RefSeq" id="WP_310575993.1">
    <property type="nucleotide sequence ID" value="NZ_JAVKPK010000033.1"/>
</dbReference>